<gene>
    <name evidence="1" type="ORF">KEH51_25360</name>
</gene>
<dbReference type="AlphaFoldDB" id="A0A941JBS3"/>
<evidence type="ECO:0000313" key="2">
    <source>
        <dbReference type="Proteomes" id="UP000680045"/>
    </source>
</evidence>
<accession>A0A941JBS3</accession>
<comment type="caution">
    <text evidence="1">The sequence shown here is derived from an EMBL/GenBank/DDBJ whole genome shotgun (WGS) entry which is preliminary data.</text>
</comment>
<evidence type="ECO:0000313" key="1">
    <source>
        <dbReference type="EMBL" id="MBR8646034.1"/>
    </source>
</evidence>
<organism evidence="1 2">
    <name type="scientific">Peribacillus frigoritolerans</name>
    <dbReference type="NCBI Taxonomy" id="450367"/>
    <lineage>
        <taxon>Bacteria</taxon>
        <taxon>Bacillati</taxon>
        <taxon>Bacillota</taxon>
        <taxon>Bacilli</taxon>
        <taxon>Bacillales</taxon>
        <taxon>Bacillaceae</taxon>
        <taxon>Peribacillus</taxon>
    </lineage>
</organism>
<protein>
    <submittedName>
        <fullName evidence="1">Uncharacterized protein</fullName>
    </submittedName>
</protein>
<proteinExistence type="predicted"/>
<dbReference type="Proteomes" id="UP000680045">
    <property type="component" value="Unassembled WGS sequence"/>
</dbReference>
<sequence>MVYWKELKKDVNRWKKLFNINPLYGAFNVGQVILRPFVKALLEPERKEKLRKALIETTSWGWMRFSL</sequence>
<reference evidence="1" key="1">
    <citation type="submission" date="2021-04" db="EMBL/GenBank/DDBJ databases">
        <title>Whole genome sequencing of Enterococci isolates from hospitalized patients.</title>
        <authorList>
            <person name="Ogoti B.M."/>
            <person name="Onyambu F.G."/>
        </authorList>
    </citation>
    <scope>NUCLEOTIDE SEQUENCE</scope>
    <source>
        <strain evidence="1">242</strain>
    </source>
</reference>
<dbReference type="EMBL" id="JAGTPW010000064">
    <property type="protein sequence ID" value="MBR8646034.1"/>
    <property type="molecule type" value="Genomic_DNA"/>
</dbReference>
<name>A0A941JBS3_9BACI</name>